<proteinExistence type="predicted"/>
<dbReference type="EMBL" id="CP032090">
    <property type="protein sequence ID" value="AXV64181.1"/>
    <property type="molecule type" value="Genomic_DNA"/>
</dbReference>
<organism evidence="1 2">
    <name type="scientific">Pseudoalteromonas lipolytica</name>
    <dbReference type="NCBI Taxonomy" id="570156"/>
    <lineage>
        <taxon>Bacteria</taxon>
        <taxon>Pseudomonadati</taxon>
        <taxon>Pseudomonadota</taxon>
        <taxon>Gammaproteobacteria</taxon>
        <taxon>Alteromonadales</taxon>
        <taxon>Pseudoalteromonadaceae</taxon>
        <taxon>Pseudoalteromonas</taxon>
    </lineage>
</organism>
<reference evidence="1 2" key="1">
    <citation type="submission" date="2018-08" db="EMBL/GenBank/DDBJ databases">
        <title>Draft genome sequence of Pseudoalteromonas donghaensis HJ51.</title>
        <authorList>
            <person name="Oh J."/>
            <person name="Roh D."/>
        </authorList>
    </citation>
    <scope>NUCLEOTIDE SEQUENCE [LARGE SCALE GENOMIC DNA]</scope>
    <source>
        <strain evidence="1 2">HJ51</strain>
    </source>
</reference>
<dbReference type="InterPro" id="IPR029063">
    <property type="entry name" value="SAM-dependent_MTases_sf"/>
</dbReference>
<accession>A0AAD0S0V4</accession>
<gene>
    <name evidence="1" type="ORF">D0907_02295</name>
</gene>
<dbReference type="AlphaFoldDB" id="A0AAD0S0V4"/>
<evidence type="ECO:0000313" key="1">
    <source>
        <dbReference type="EMBL" id="AXV64181.1"/>
    </source>
</evidence>
<evidence type="ECO:0008006" key="3">
    <source>
        <dbReference type="Google" id="ProtNLM"/>
    </source>
</evidence>
<dbReference type="KEGG" id="pdj:D0907_02295"/>
<sequence>MKNVYKMTKKKDKATYKTINGDNVLGLKKSPTRSIALITTDSPYAINFAEKKWDNDVVSQEALEEAFKVLKHGAFMLCFASSSTAVPMIQSKYSFIGVELCPNYCQVGLARINKHLSDIDHPTECEFEALLTTEEAA</sequence>
<dbReference type="Gene3D" id="3.40.50.150">
    <property type="entry name" value="Vaccinia Virus protein VP39"/>
    <property type="match status" value="1"/>
</dbReference>
<evidence type="ECO:0000313" key="2">
    <source>
        <dbReference type="Proteomes" id="UP000264605"/>
    </source>
</evidence>
<name>A0AAD0S0V4_9GAMM</name>
<dbReference type="Proteomes" id="UP000264605">
    <property type="component" value="Chromosome"/>
</dbReference>
<dbReference type="SUPFAM" id="SSF53335">
    <property type="entry name" value="S-adenosyl-L-methionine-dependent methyltransferases"/>
    <property type="match status" value="1"/>
</dbReference>
<protein>
    <recommendedName>
        <fullName evidence="3">DNA methylase N-4/N-6 domain-containing protein</fullName>
    </recommendedName>
</protein>